<accession>A0AAV3P783</accession>
<evidence type="ECO:0000313" key="2">
    <source>
        <dbReference type="EMBL" id="GAA0147043.1"/>
    </source>
</evidence>
<dbReference type="Proteomes" id="UP001454036">
    <property type="component" value="Unassembled WGS sequence"/>
</dbReference>
<feature type="region of interest" description="Disordered" evidence="1">
    <location>
        <begin position="46"/>
        <end position="91"/>
    </location>
</feature>
<dbReference type="EMBL" id="BAABME010016689">
    <property type="protein sequence ID" value="GAA0147043.1"/>
    <property type="molecule type" value="Genomic_DNA"/>
</dbReference>
<gene>
    <name evidence="2" type="ORF">LIER_36440</name>
</gene>
<feature type="compositionally biased region" description="Polar residues" evidence="1">
    <location>
        <begin position="80"/>
        <end position="89"/>
    </location>
</feature>
<reference evidence="2 3" key="1">
    <citation type="submission" date="2024-01" db="EMBL/GenBank/DDBJ databases">
        <title>The complete chloroplast genome sequence of Lithospermum erythrorhizon: insights into the phylogenetic relationship among Boraginaceae species and the maternal lineages of purple gromwells.</title>
        <authorList>
            <person name="Okada T."/>
            <person name="Watanabe K."/>
        </authorList>
    </citation>
    <scope>NUCLEOTIDE SEQUENCE [LARGE SCALE GENOMIC DNA]</scope>
</reference>
<dbReference type="AlphaFoldDB" id="A0AAV3P783"/>
<evidence type="ECO:0000313" key="3">
    <source>
        <dbReference type="Proteomes" id="UP001454036"/>
    </source>
</evidence>
<feature type="compositionally biased region" description="Basic and acidic residues" evidence="1">
    <location>
        <begin position="20"/>
        <end position="33"/>
    </location>
</feature>
<feature type="compositionally biased region" description="Polar residues" evidence="1">
    <location>
        <begin position="46"/>
        <end position="57"/>
    </location>
</feature>
<name>A0AAV3P783_LITER</name>
<protein>
    <submittedName>
        <fullName evidence="2">Uncharacterized protein</fullName>
    </submittedName>
</protein>
<organism evidence="2 3">
    <name type="scientific">Lithospermum erythrorhizon</name>
    <name type="common">Purple gromwell</name>
    <name type="synonym">Lithospermum officinale var. erythrorhizon</name>
    <dbReference type="NCBI Taxonomy" id="34254"/>
    <lineage>
        <taxon>Eukaryota</taxon>
        <taxon>Viridiplantae</taxon>
        <taxon>Streptophyta</taxon>
        <taxon>Embryophyta</taxon>
        <taxon>Tracheophyta</taxon>
        <taxon>Spermatophyta</taxon>
        <taxon>Magnoliopsida</taxon>
        <taxon>eudicotyledons</taxon>
        <taxon>Gunneridae</taxon>
        <taxon>Pentapetalae</taxon>
        <taxon>asterids</taxon>
        <taxon>lamiids</taxon>
        <taxon>Boraginales</taxon>
        <taxon>Boraginaceae</taxon>
        <taxon>Boraginoideae</taxon>
        <taxon>Lithospermeae</taxon>
        <taxon>Lithospermum</taxon>
    </lineage>
</organism>
<sequence>MNKNGNSSTSNNNGSRSKRMMLERSKRRTSMEEELLHKQALALAMQQHQNQLTQSQRFGEGNISRRGIGSTSSRRRNNKLSESFSGNKQVWNPVVSPDVNVDPISNRPDHGLSDFVRTSVNSSKPTHEGLLFLMPLEDCILDSTLI</sequence>
<keyword evidence="3" id="KW-1185">Reference proteome</keyword>
<feature type="region of interest" description="Disordered" evidence="1">
    <location>
        <begin position="1"/>
        <end position="33"/>
    </location>
</feature>
<comment type="caution">
    <text evidence="2">The sequence shown here is derived from an EMBL/GenBank/DDBJ whole genome shotgun (WGS) entry which is preliminary data.</text>
</comment>
<feature type="compositionally biased region" description="Low complexity" evidence="1">
    <location>
        <begin position="1"/>
        <end position="15"/>
    </location>
</feature>
<feature type="compositionally biased region" description="Low complexity" evidence="1">
    <location>
        <begin position="61"/>
        <end position="72"/>
    </location>
</feature>
<evidence type="ECO:0000256" key="1">
    <source>
        <dbReference type="SAM" id="MobiDB-lite"/>
    </source>
</evidence>
<proteinExistence type="predicted"/>